<gene>
    <name evidence="3" type="ORF">F4561_001377</name>
</gene>
<dbReference type="Proteomes" id="UP000523007">
    <property type="component" value="Unassembled WGS sequence"/>
</dbReference>
<proteinExistence type="predicted"/>
<evidence type="ECO:0000313" key="3">
    <source>
        <dbReference type="EMBL" id="MBB4930557.1"/>
    </source>
</evidence>
<dbReference type="InterPro" id="IPR006076">
    <property type="entry name" value="FAD-dep_OxRdtase"/>
</dbReference>
<evidence type="ECO:0000256" key="1">
    <source>
        <dbReference type="ARBA" id="ARBA00023002"/>
    </source>
</evidence>
<evidence type="ECO:0000313" key="4">
    <source>
        <dbReference type="Proteomes" id="UP000523007"/>
    </source>
</evidence>
<dbReference type="AlphaFoldDB" id="A0A7W7REK1"/>
<organism evidence="3 4">
    <name type="scientific">Lipingzhangella halophila</name>
    <dbReference type="NCBI Taxonomy" id="1783352"/>
    <lineage>
        <taxon>Bacteria</taxon>
        <taxon>Bacillati</taxon>
        <taxon>Actinomycetota</taxon>
        <taxon>Actinomycetes</taxon>
        <taxon>Streptosporangiales</taxon>
        <taxon>Nocardiopsidaceae</taxon>
        <taxon>Lipingzhangella</taxon>
    </lineage>
</organism>
<keyword evidence="1 3" id="KW-0560">Oxidoreductase</keyword>
<dbReference type="PANTHER" id="PTHR13847">
    <property type="entry name" value="SARCOSINE DEHYDROGENASE-RELATED"/>
    <property type="match status" value="1"/>
</dbReference>
<dbReference type="Pfam" id="PF01266">
    <property type="entry name" value="DAO"/>
    <property type="match status" value="1"/>
</dbReference>
<comment type="caution">
    <text evidence="3">The sequence shown here is derived from an EMBL/GenBank/DDBJ whole genome shotgun (WGS) entry which is preliminary data.</text>
</comment>
<sequence>MGGTGDAPIPDTVVVVGAGVVGLSTAWFLQEYGIRVTVVDRGRVGSGASWGNAGWLSPGLALPINEPRILAYGPRALADPRAPLSIPDPAAPGLTRFLAGFAWNSRPRAWQHALEGTLPLNRGCLDAYDLLGDSGVDVASTAAPITALFSSPRSAAHLLAELRQSTRAGLPLEFAPLSSAQVHEALPQASGSVRAGVRIMGQRYLDPGLFTQALAESVRRRGGAIVEEFEVSALESDSSALTVRSQHGETESAEAVVAATGAWMRRQAHSWGIRVPLAAGRGYSFLAPTTDPVPTPVYLPEVRVACTPFRAGLRVAGTMEFDSPDASMRSTRPRRIAESAGRYLEIAGLEERTNEWVGPRPVTADGLPLVGRTRIPGLFTAGGHGMWGLTQGPVTGRLLAEAIGTGKPPPDLAPLDPLR</sequence>
<dbReference type="EMBL" id="JACHJT010000001">
    <property type="protein sequence ID" value="MBB4930557.1"/>
    <property type="molecule type" value="Genomic_DNA"/>
</dbReference>
<dbReference type="PANTHER" id="PTHR13847:SF289">
    <property type="entry name" value="GLYCINE OXIDASE"/>
    <property type="match status" value="1"/>
</dbReference>
<dbReference type="Gene3D" id="3.50.50.60">
    <property type="entry name" value="FAD/NAD(P)-binding domain"/>
    <property type="match status" value="2"/>
</dbReference>
<dbReference type="InterPro" id="IPR036188">
    <property type="entry name" value="FAD/NAD-bd_sf"/>
</dbReference>
<protein>
    <submittedName>
        <fullName evidence="3">D-amino-acid dehydrogenase</fullName>
        <ecNumber evidence="3">1.4.99.-</ecNumber>
    </submittedName>
</protein>
<reference evidence="3 4" key="1">
    <citation type="submission" date="2020-08" db="EMBL/GenBank/DDBJ databases">
        <title>Sequencing the genomes of 1000 actinobacteria strains.</title>
        <authorList>
            <person name="Klenk H.-P."/>
        </authorList>
    </citation>
    <scope>NUCLEOTIDE SEQUENCE [LARGE SCALE GENOMIC DNA]</scope>
    <source>
        <strain evidence="3 4">DSM 102030</strain>
    </source>
</reference>
<evidence type="ECO:0000259" key="2">
    <source>
        <dbReference type="Pfam" id="PF01266"/>
    </source>
</evidence>
<name>A0A7W7REK1_9ACTN</name>
<dbReference type="Gene3D" id="3.30.9.10">
    <property type="entry name" value="D-Amino Acid Oxidase, subunit A, domain 2"/>
    <property type="match status" value="1"/>
</dbReference>
<dbReference type="RefSeq" id="WP_184575850.1">
    <property type="nucleotide sequence ID" value="NZ_JACHJT010000001.1"/>
</dbReference>
<dbReference type="GO" id="GO:0016491">
    <property type="term" value="F:oxidoreductase activity"/>
    <property type="evidence" value="ECO:0007669"/>
    <property type="project" value="UniProtKB-KW"/>
</dbReference>
<dbReference type="SUPFAM" id="SSF51905">
    <property type="entry name" value="FAD/NAD(P)-binding domain"/>
    <property type="match status" value="1"/>
</dbReference>
<dbReference type="GO" id="GO:0005737">
    <property type="term" value="C:cytoplasm"/>
    <property type="evidence" value="ECO:0007669"/>
    <property type="project" value="TreeGrafter"/>
</dbReference>
<accession>A0A7W7REK1</accession>
<keyword evidence="4" id="KW-1185">Reference proteome</keyword>
<dbReference type="SUPFAM" id="SSF54373">
    <property type="entry name" value="FAD-linked reductases, C-terminal domain"/>
    <property type="match status" value="1"/>
</dbReference>
<feature type="domain" description="FAD dependent oxidoreductase" evidence="2">
    <location>
        <begin position="13"/>
        <end position="401"/>
    </location>
</feature>
<dbReference type="EC" id="1.4.99.-" evidence="3"/>